<evidence type="ECO:0000256" key="9">
    <source>
        <dbReference type="PROSITE-ProRule" id="PRU01240"/>
    </source>
</evidence>
<evidence type="ECO:0000259" key="12">
    <source>
        <dbReference type="Pfam" id="PF00082"/>
    </source>
</evidence>
<dbReference type="PROSITE" id="PS00136">
    <property type="entry name" value="SUBTILASE_ASP"/>
    <property type="match status" value="1"/>
</dbReference>
<dbReference type="InterPro" id="IPR022398">
    <property type="entry name" value="Peptidase_S8_His-AS"/>
</dbReference>
<dbReference type="KEGG" id="mhd:Marky_1163"/>
<dbReference type="GO" id="GO:0005576">
    <property type="term" value="C:extracellular region"/>
    <property type="evidence" value="ECO:0007669"/>
    <property type="project" value="UniProtKB-SubCell"/>
</dbReference>
<dbReference type="PROSITE" id="PS00138">
    <property type="entry name" value="SUBTILASE_SER"/>
    <property type="match status" value="1"/>
</dbReference>
<dbReference type="eggNOG" id="COG4704">
    <property type="taxonomic scope" value="Bacteria"/>
</dbReference>
<dbReference type="OrthoDB" id="9814383at2"/>
<name>F2NPA2_MARHT</name>
<comment type="subcellular location">
    <subcellularLocation>
        <location evidence="1">Secreted</location>
    </subcellularLocation>
</comment>
<dbReference type="RefSeq" id="WP_013703950.1">
    <property type="nucleotide sequence ID" value="NC_015387.1"/>
</dbReference>
<dbReference type="PROSITE" id="PS00137">
    <property type="entry name" value="SUBTILASE_HIS"/>
    <property type="match status" value="1"/>
</dbReference>
<evidence type="ECO:0000313" key="13">
    <source>
        <dbReference type="EMBL" id="AEB11903.1"/>
    </source>
</evidence>
<keyword evidence="14" id="KW-1185">Reference proteome</keyword>
<evidence type="ECO:0000256" key="10">
    <source>
        <dbReference type="RuleBase" id="RU003355"/>
    </source>
</evidence>
<evidence type="ECO:0000256" key="7">
    <source>
        <dbReference type="ARBA" id="ARBA00022825"/>
    </source>
</evidence>
<keyword evidence="6 9" id="KW-0378">Hydrolase</keyword>
<proteinExistence type="inferred from homology"/>
<feature type="active site" description="Charge relay system" evidence="9">
    <location>
        <position position="421"/>
    </location>
</feature>
<dbReference type="GO" id="GO:0006508">
    <property type="term" value="P:proteolysis"/>
    <property type="evidence" value="ECO:0007669"/>
    <property type="project" value="UniProtKB-KW"/>
</dbReference>
<accession>F2NPA2</accession>
<dbReference type="Pfam" id="PF00082">
    <property type="entry name" value="Peptidase_S8"/>
    <property type="match status" value="1"/>
</dbReference>
<gene>
    <name evidence="13" type="ordered locus">Marky_1163</name>
</gene>
<evidence type="ECO:0000313" key="14">
    <source>
        <dbReference type="Proteomes" id="UP000007030"/>
    </source>
</evidence>
<feature type="domain" description="Peptidase S8/S53" evidence="12">
    <location>
        <begin position="177"/>
        <end position="460"/>
    </location>
</feature>
<organism evidence="13 14">
    <name type="scientific">Marinithermus hydrothermalis (strain DSM 14884 / JCM 11576 / T1)</name>
    <dbReference type="NCBI Taxonomy" id="869210"/>
    <lineage>
        <taxon>Bacteria</taxon>
        <taxon>Thermotogati</taxon>
        <taxon>Deinococcota</taxon>
        <taxon>Deinococci</taxon>
        <taxon>Thermales</taxon>
        <taxon>Thermaceae</taxon>
        <taxon>Marinithermus</taxon>
    </lineage>
</organism>
<dbReference type="Gene3D" id="3.40.50.200">
    <property type="entry name" value="Peptidase S8/S53 domain"/>
    <property type="match status" value="1"/>
</dbReference>
<dbReference type="HOGENOM" id="CLU_011263_8_0_0"/>
<dbReference type="InterPro" id="IPR015500">
    <property type="entry name" value="Peptidase_S8_subtilisin-rel"/>
</dbReference>
<dbReference type="FunFam" id="3.40.50.200:FF:000022">
    <property type="entry name" value="Extracellular protease"/>
    <property type="match status" value="1"/>
</dbReference>
<dbReference type="Proteomes" id="UP000007030">
    <property type="component" value="Chromosome"/>
</dbReference>
<feature type="region of interest" description="Disordered" evidence="11">
    <location>
        <begin position="211"/>
        <end position="240"/>
    </location>
</feature>
<evidence type="ECO:0000256" key="2">
    <source>
        <dbReference type="ARBA" id="ARBA00011073"/>
    </source>
</evidence>
<dbReference type="PANTHER" id="PTHR43806:SF11">
    <property type="entry name" value="CEREVISIN-RELATED"/>
    <property type="match status" value="1"/>
</dbReference>
<dbReference type="InterPro" id="IPR000209">
    <property type="entry name" value="Peptidase_S8/S53_dom"/>
</dbReference>
<keyword evidence="5" id="KW-0732">Signal</keyword>
<protein>
    <submittedName>
        <fullName evidence="13">Peptidase S8 and S53 subtilisin kexin sedolisin</fullName>
    </submittedName>
</protein>
<dbReference type="EMBL" id="CP002630">
    <property type="protein sequence ID" value="AEB11903.1"/>
    <property type="molecule type" value="Genomic_DNA"/>
</dbReference>
<keyword evidence="8" id="KW-0865">Zymogen</keyword>
<reference evidence="13 14" key="1">
    <citation type="journal article" date="2012" name="Stand. Genomic Sci.">
        <title>Complete genome sequence of the aerobic, heterotroph Marinithermus hydrothermalis type strain (T1(T)) from a deep-sea hydrothermal vent chimney.</title>
        <authorList>
            <person name="Copeland A."/>
            <person name="Gu W."/>
            <person name="Yasawong M."/>
            <person name="Lapidus A."/>
            <person name="Lucas S."/>
            <person name="Deshpande S."/>
            <person name="Pagani I."/>
            <person name="Tapia R."/>
            <person name="Cheng J.F."/>
            <person name="Goodwin L.A."/>
            <person name="Pitluck S."/>
            <person name="Liolios K."/>
            <person name="Ivanova N."/>
            <person name="Mavromatis K."/>
            <person name="Mikhailova N."/>
            <person name="Pati A."/>
            <person name="Chen A."/>
            <person name="Palaniappan K."/>
            <person name="Land M."/>
            <person name="Pan C."/>
            <person name="Brambilla E.M."/>
            <person name="Rohde M."/>
            <person name="Tindall B.J."/>
            <person name="Sikorski J."/>
            <person name="Goker M."/>
            <person name="Detter J.C."/>
            <person name="Bristow J."/>
            <person name="Eisen J.A."/>
            <person name="Markowitz V."/>
            <person name="Hugenholtz P."/>
            <person name="Kyrpides N.C."/>
            <person name="Klenk H.P."/>
            <person name="Woyke T."/>
        </authorList>
    </citation>
    <scope>NUCLEOTIDE SEQUENCE [LARGE SCALE GENOMIC DNA]</scope>
    <source>
        <strain evidence="14">DSM 14884 / JCM 11576 / T1</strain>
    </source>
</reference>
<evidence type="ECO:0000256" key="3">
    <source>
        <dbReference type="ARBA" id="ARBA00022525"/>
    </source>
</evidence>
<dbReference type="AlphaFoldDB" id="F2NPA2"/>
<feature type="active site" description="Charge relay system" evidence="9">
    <location>
        <position position="185"/>
    </location>
</feature>
<dbReference type="InterPro" id="IPR023828">
    <property type="entry name" value="Peptidase_S8_Ser-AS"/>
</dbReference>
<evidence type="ECO:0000256" key="6">
    <source>
        <dbReference type="ARBA" id="ARBA00022801"/>
    </source>
</evidence>
<evidence type="ECO:0000256" key="8">
    <source>
        <dbReference type="ARBA" id="ARBA00023145"/>
    </source>
</evidence>
<dbReference type="InterPro" id="IPR023827">
    <property type="entry name" value="Peptidase_S8_Asp-AS"/>
</dbReference>
<dbReference type="InterPro" id="IPR050131">
    <property type="entry name" value="Peptidase_S8_subtilisin-like"/>
</dbReference>
<comment type="similarity">
    <text evidence="2 9 10">Belongs to the peptidase S8 family.</text>
</comment>
<feature type="active site" description="Charge relay system" evidence="9">
    <location>
        <position position="236"/>
    </location>
</feature>
<dbReference type="PROSITE" id="PS51257">
    <property type="entry name" value="PROKAR_LIPOPROTEIN"/>
    <property type="match status" value="1"/>
</dbReference>
<dbReference type="InterPro" id="IPR036852">
    <property type="entry name" value="Peptidase_S8/S53_dom_sf"/>
</dbReference>
<keyword evidence="3" id="KW-0964">Secreted</keyword>
<dbReference type="InterPro" id="IPR034176">
    <property type="entry name" value="Peptidases_S8_13"/>
</dbReference>
<keyword evidence="7 9" id="KW-0720">Serine protease</keyword>
<dbReference type="SUPFAM" id="SSF52743">
    <property type="entry name" value="Subtilisin-like"/>
    <property type="match status" value="1"/>
</dbReference>
<evidence type="ECO:0000256" key="1">
    <source>
        <dbReference type="ARBA" id="ARBA00004613"/>
    </source>
</evidence>
<evidence type="ECO:0000256" key="4">
    <source>
        <dbReference type="ARBA" id="ARBA00022670"/>
    </source>
</evidence>
<evidence type="ECO:0000256" key="11">
    <source>
        <dbReference type="SAM" id="MobiDB-lite"/>
    </source>
</evidence>
<keyword evidence="4 9" id="KW-0645">Protease</keyword>
<dbReference type="PANTHER" id="PTHR43806">
    <property type="entry name" value="PEPTIDASE S8"/>
    <property type="match status" value="1"/>
</dbReference>
<dbReference type="PRINTS" id="PR00723">
    <property type="entry name" value="SUBTILISIN"/>
</dbReference>
<dbReference type="PROSITE" id="PS51892">
    <property type="entry name" value="SUBTILASE"/>
    <property type="match status" value="1"/>
</dbReference>
<dbReference type="GO" id="GO:0004252">
    <property type="term" value="F:serine-type endopeptidase activity"/>
    <property type="evidence" value="ECO:0007669"/>
    <property type="project" value="UniProtKB-UniRule"/>
</dbReference>
<dbReference type="CDD" id="cd07496">
    <property type="entry name" value="Peptidases_S8_13"/>
    <property type="match status" value="1"/>
</dbReference>
<sequence length="710" mass="72505">MMRELRRYVWVLGGLAVWMGGCQLPVNVEEPPEPQRTITGTVRIATGTGTHAIREAGARELGALADRPLLVPGEVIVRFAPTVRLQGAARLEVNGTPLEPVRPLALEGAFLYRAGGVDAEATRAAARALAARPGVLWAQPNYRIYPLLELSDPFFDLQWHYSAINLPQAWEVTQGSSAVVVAVIDTGVLRAHPDFAGRLLAGYDFISDPQVAADGDGRDPDPEDPGDNPGGQSSYHGSHVAGTIGAATNNGLGVAGVDWKARILPLRVLGVGGGSTADIIDAILWAVGVSLPPVPDNPNPAQVLNLSLGGAVPCSETPAFQAAFDEAISRGAIVVVAAGNEDRDASNFSPASCGGVITVGATDLPGNRAFYSNFGLRVDVMAPGGDTGVDLNSDGFVDGVLSLNRDDADGTFDYRFLQGTSMAAPHVAGVVALMKALEPSLTPVQALDLLKQTARPLSASACNRPSAAECGAGLIDAQAALSALQAAPTPDYTLSLAPGVLELNPGEAGQVAVTLTRSGGFSEPVTLSLGGAPAGVTGGFSPNPAAGTTSTLTLSVDAAAPLGSFGLLVRGAAAGTSKVAALTLTISGTGGGPDVLGTVVFACFYVPDPSVVCDPSRTRFVVIASGGSVAPYAFAGLEAGGYVLLAWQDANGSGDVDSGDYAGVFLRPGELLSLIEPPAAGIDIPMELLQDTAPSVRALLQKAIGARRTP</sequence>
<dbReference type="STRING" id="869210.Marky_1163"/>
<dbReference type="eggNOG" id="COG1404">
    <property type="taxonomic scope" value="Bacteria"/>
</dbReference>
<evidence type="ECO:0000256" key="5">
    <source>
        <dbReference type="ARBA" id="ARBA00022729"/>
    </source>
</evidence>